<comment type="caution">
    <text evidence="1">The sequence shown here is derived from an EMBL/GenBank/DDBJ whole genome shotgun (WGS) entry which is preliminary data.</text>
</comment>
<reference evidence="2" key="1">
    <citation type="journal article" date="2019" name="Int. J. Syst. Evol. Microbiol.">
        <title>The Global Catalogue of Microorganisms (GCM) 10K type strain sequencing project: providing services to taxonomists for standard genome sequencing and annotation.</title>
        <authorList>
            <consortium name="The Broad Institute Genomics Platform"/>
            <consortium name="The Broad Institute Genome Sequencing Center for Infectious Disease"/>
            <person name="Wu L."/>
            <person name="Ma J."/>
        </authorList>
    </citation>
    <scope>NUCLEOTIDE SEQUENCE [LARGE SCALE GENOMIC DNA]</scope>
    <source>
        <strain evidence="2">KCTC 23098</strain>
    </source>
</reference>
<keyword evidence="2" id="KW-1185">Reference proteome</keyword>
<sequence>MKRTTTMDVNLSDRKRAETLESLRSIVSAFDRCIQACVGVRNELFIMAMRHCKTFKDKERAIMKFCMVHGGTWPYDDFRQWEYRIDDEGEECLVLAPILKAKDIMDQSYIAN</sequence>
<name>A0ABW6AVU3_9SPHI</name>
<dbReference type="RefSeq" id="WP_377609206.1">
    <property type="nucleotide sequence ID" value="NZ_JBHUPA010000002.1"/>
</dbReference>
<proteinExistence type="predicted"/>
<gene>
    <name evidence="1" type="ORF">ACFS6J_04370</name>
</gene>
<evidence type="ECO:0000313" key="2">
    <source>
        <dbReference type="Proteomes" id="UP001597560"/>
    </source>
</evidence>
<protein>
    <submittedName>
        <fullName evidence="1">Uncharacterized protein</fullName>
    </submittedName>
</protein>
<dbReference type="Proteomes" id="UP001597560">
    <property type="component" value="Unassembled WGS sequence"/>
</dbReference>
<organism evidence="1 2">
    <name type="scientific">Olivibacter jilunii</name>
    <dbReference type="NCBI Taxonomy" id="985016"/>
    <lineage>
        <taxon>Bacteria</taxon>
        <taxon>Pseudomonadati</taxon>
        <taxon>Bacteroidota</taxon>
        <taxon>Sphingobacteriia</taxon>
        <taxon>Sphingobacteriales</taxon>
        <taxon>Sphingobacteriaceae</taxon>
        <taxon>Olivibacter</taxon>
    </lineage>
</organism>
<evidence type="ECO:0000313" key="1">
    <source>
        <dbReference type="EMBL" id="MFD2961007.1"/>
    </source>
</evidence>
<dbReference type="EMBL" id="JBHUPA010000002">
    <property type="protein sequence ID" value="MFD2961007.1"/>
    <property type="molecule type" value="Genomic_DNA"/>
</dbReference>
<accession>A0ABW6AVU3</accession>